<keyword evidence="1" id="KW-0812">Transmembrane</keyword>
<evidence type="ECO:0000313" key="2">
    <source>
        <dbReference type="EMBL" id="QFZ20194.1"/>
    </source>
</evidence>
<keyword evidence="3" id="KW-1185">Reference proteome</keyword>
<protein>
    <submittedName>
        <fullName evidence="2">Uncharacterized protein</fullName>
    </submittedName>
</protein>
<feature type="transmembrane region" description="Helical" evidence="1">
    <location>
        <begin position="32"/>
        <end position="51"/>
    </location>
</feature>
<organism evidence="2 3">
    <name type="scientific">Saccharothrix syringae</name>
    <name type="common">Nocardiopsis syringae</name>
    <dbReference type="NCBI Taxonomy" id="103733"/>
    <lineage>
        <taxon>Bacteria</taxon>
        <taxon>Bacillati</taxon>
        <taxon>Actinomycetota</taxon>
        <taxon>Actinomycetes</taxon>
        <taxon>Pseudonocardiales</taxon>
        <taxon>Pseudonocardiaceae</taxon>
        <taxon>Saccharothrix</taxon>
    </lineage>
</organism>
<feature type="transmembrane region" description="Helical" evidence="1">
    <location>
        <begin position="98"/>
        <end position="118"/>
    </location>
</feature>
<gene>
    <name evidence="2" type="ORF">EKG83_24765</name>
</gene>
<proteinExistence type="predicted"/>
<feature type="transmembrane region" description="Helical" evidence="1">
    <location>
        <begin position="7"/>
        <end position="26"/>
    </location>
</feature>
<dbReference type="AlphaFoldDB" id="A0A5Q0H2T9"/>
<dbReference type="OrthoDB" id="3700304at2"/>
<keyword evidence="1" id="KW-1133">Transmembrane helix</keyword>
<evidence type="ECO:0000256" key="1">
    <source>
        <dbReference type="SAM" id="Phobius"/>
    </source>
</evidence>
<feature type="transmembrane region" description="Helical" evidence="1">
    <location>
        <begin position="63"/>
        <end position="86"/>
    </location>
</feature>
<dbReference type="KEGG" id="ssyi:EKG83_24765"/>
<reference evidence="3" key="1">
    <citation type="journal article" date="2021" name="Curr. Microbiol.">
        <title>Complete genome of nocamycin-producing strain Saccharothrix syringae NRRL B-16468 reveals the biosynthetic potential for secondary metabolites.</title>
        <authorList>
            <person name="Mo X."/>
            <person name="Yang S."/>
        </authorList>
    </citation>
    <scope>NUCLEOTIDE SEQUENCE [LARGE SCALE GENOMIC DNA]</scope>
    <source>
        <strain evidence="3">ATCC 51364 / DSM 43886 / JCM 6844 / KCTC 9398 / NBRC 14523 / NRRL B-16468 / INA 2240</strain>
    </source>
</reference>
<evidence type="ECO:0000313" key="3">
    <source>
        <dbReference type="Proteomes" id="UP000325787"/>
    </source>
</evidence>
<dbReference type="EMBL" id="CP034550">
    <property type="protein sequence ID" value="QFZ20194.1"/>
    <property type="molecule type" value="Genomic_DNA"/>
</dbReference>
<accession>A0A5Q0H2T9</accession>
<name>A0A5Q0H2T9_SACSY</name>
<sequence length="124" mass="13141">MDRTRLGAWAVVALVVVQAVVTWAFVRPTELTATGLLLNAAAGVSAGWLLLRPARNRWPLTAWAAGFFGWHAIGLVTLAGLVSTGLDAVFAVGWPREALVGYQAVLTTLAGFAVHLLLPRPRTG</sequence>
<dbReference type="Proteomes" id="UP000325787">
    <property type="component" value="Chromosome"/>
</dbReference>
<keyword evidence="1" id="KW-0472">Membrane</keyword>
<dbReference type="RefSeq" id="WP_033432405.1">
    <property type="nucleotide sequence ID" value="NZ_CP034550.1"/>
</dbReference>